<proteinExistence type="predicted"/>
<comment type="caution">
    <text evidence="3">The sequence shown here is derived from an EMBL/GenBank/DDBJ whole genome shotgun (WGS) entry which is preliminary data.</text>
</comment>
<reference evidence="3 4" key="1">
    <citation type="submission" date="2020-11" db="EMBL/GenBank/DDBJ databases">
        <authorList>
            <person name="Kim M.K."/>
        </authorList>
    </citation>
    <scope>NUCLEOTIDE SEQUENCE [LARGE SCALE GENOMIC DNA]</scope>
    <source>
        <strain evidence="3 4">BT439</strain>
    </source>
</reference>
<keyword evidence="1" id="KW-0732">Signal</keyword>
<dbReference type="RefSeq" id="WP_196286075.1">
    <property type="nucleotide sequence ID" value="NZ_JADQDP010000002.1"/>
</dbReference>
<dbReference type="NCBIfam" id="TIGR04183">
    <property type="entry name" value="Por_Secre_tail"/>
    <property type="match status" value="1"/>
</dbReference>
<feature type="domain" description="Secretion system C-terminal sorting" evidence="2">
    <location>
        <begin position="488"/>
        <end position="559"/>
    </location>
</feature>
<organism evidence="3 4">
    <name type="scientific">Hymenobacter properus</name>
    <dbReference type="NCBI Taxonomy" id="2791026"/>
    <lineage>
        <taxon>Bacteria</taxon>
        <taxon>Pseudomonadati</taxon>
        <taxon>Bacteroidota</taxon>
        <taxon>Cytophagia</taxon>
        <taxon>Cytophagales</taxon>
        <taxon>Hymenobacteraceae</taxon>
        <taxon>Hymenobacter</taxon>
    </lineage>
</organism>
<evidence type="ECO:0000313" key="4">
    <source>
        <dbReference type="Proteomes" id="UP000645610"/>
    </source>
</evidence>
<dbReference type="Proteomes" id="UP000645610">
    <property type="component" value="Unassembled WGS sequence"/>
</dbReference>
<sequence length="560" mass="55696">MKKIYSFVTSALAVVLVFVAGAGAWAQAPAWQTAVSSSVSANNDAYVLGTTAANGNVYVVGAFSGTASFGNSTLVSSGQEDGFVAKWNPVSGDFVWAQKIGGSYGDGAAAVAVNGANVYVTGAFRSQPAAFGSLSLTSAGTSDFYLAKLTDAGTTASFTWVQQAGGSQFELGEALAVSGANVYVAGYYGDATFGTTVLPTGSAANLFVAKLVDAGPSGAFVWAKAAGGSGFNDVHALAVSGTSVYLAGFFSRTATFGATTLTSAGSYDAVVAKLEDAGATADFAWAQRGGGPGEDRARGIALNGSSVYVTGSFEGSAATFGPATLSSAGLADVFVTKLTDAGTTSSFGWVERVGGAGADRAYALAGAGTGICIVGEFNSRTLAFGTTVLTAASNYGTDLFVARLTDAGRTAGFAWAQRAGGTASVSCSAVAVAPNGTVYVGAGVQPPASFGSLPIAGLVGTTVATLASLTDPTLTATTAALRPENIGLFPNPAHGRATLQLPAGAGLVTITVLDALGRSVHSQTTTDAKAELNLAGLEPGFYALRVQAGGATATRRLMVE</sequence>
<feature type="signal peptide" evidence="1">
    <location>
        <begin position="1"/>
        <end position="26"/>
    </location>
</feature>
<accession>A0A931FI67</accession>
<feature type="chain" id="PRO_5037646729" evidence="1">
    <location>
        <begin position="27"/>
        <end position="560"/>
    </location>
</feature>
<dbReference type="InterPro" id="IPR026444">
    <property type="entry name" value="Secre_tail"/>
</dbReference>
<evidence type="ECO:0000313" key="3">
    <source>
        <dbReference type="EMBL" id="MBF9141732.1"/>
    </source>
</evidence>
<dbReference type="EMBL" id="JADQDP010000002">
    <property type="protein sequence ID" value="MBF9141732.1"/>
    <property type="molecule type" value="Genomic_DNA"/>
</dbReference>
<keyword evidence="4" id="KW-1185">Reference proteome</keyword>
<evidence type="ECO:0000259" key="2">
    <source>
        <dbReference type="Pfam" id="PF18962"/>
    </source>
</evidence>
<gene>
    <name evidence="3" type="ORF">I2I01_08820</name>
</gene>
<dbReference type="AlphaFoldDB" id="A0A931FI67"/>
<name>A0A931FI67_9BACT</name>
<evidence type="ECO:0000256" key="1">
    <source>
        <dbReference type="SAM" id="SignalP"/>
    </source>
</evidence>
<dbReference type="Pfam" id="PF18962">
    <property type="entry name" value="Por_Secre_tail"/>
    <property type="match status" value="1"/>
</dbReference>
<protein>
    <submittedName>
        <fullName evidence="3">T9SS type A sorting domain-containing protein</fullName>
    </submittedName>
</protein>